<dbReference type="InterPro" id="IPR004046">
    <property type="entry name" value="GST_C"/>
</dbReference>
<dbReference type="PROSITE" id="PS50405">
    <property type="entry name" value="GST_CTER"/>
    <property type="match status" value="1"/>
</dbReference>
<dbReference type="InterPro" id="IPR036249">
    <property type="entry name" value="Thioredoxin-like_sf"/>
</dbReference>
<dbReference type="FunFam" id="1.20.1050.10:FF:000007">
    <property type="entry name" value="Glutathione S-transferase 1-1"/>
    <property type="match status" value="1"/>
</dbReference>
<dbReference type="SFLD" id="SFLDG01153">
    <property type="entry name" value="Main.4:_Theta-like"/>
    <property type="match status" value="1"/>
</dbReference>
<evidence type="ECO:0000259" key="2">
    <source>
        <dbReference type="PROSITE" id="PS50404"/>
    </source>
</evidence>
<dbReference type="EMBL" id="GEDC01020871">
    <property type="protein sequence ID" value="JAS16427.1"/>
    <property type="molecule type" value="Transcribed_RNA"/>
</dbReference>
<evidence type="ECO:0000313" key="4">
    <source>
        <dbReference type="EMBL" id="JAS16427.1"/>
    </source>
</evidence>
<dbReference type="InterPro" id="IPR004045">
    <property type="entry name" value="Glutathione_S-Trfase_N"/>
</dbReference>
<feature type="domain" description="GST N-terminal" evidence="2">
    <location>
        <begin position="1"/>
        <end position="82"/>
    </location>
</feature>
<dbReference type="GO" id="GO:0004364">
    <property type="term" value="F:glutathione transferase activity"/>
    <property type="evidence" value="ECO:0007669"/>
    <property type="project" value="TreeGrafter"/>
</dbReference>
<dbReference type="InterPro" id="IPR040079">
    <property type="entry name" value="Glutathione_S-Trfase"/>
</dbReference>
<evidence type="ECO:0000256" key="1">
    <source>
        <dbReference type="ARBA" id="ARBA00011738"/>
    </source>
</evidence>
<dbReference type="SUPFAM" id="SSF47616">
    <property type="entry name" value="GST C-terminal domain-like"/>
    <property type="match status" value="1"/>
</dbReference>
<organism evidence="4">
    <name type="scientific">Clastoptera arizonana</name>
    <name type="common">Arizona spittle bug</name>
    <dbReference type="NCBI Taxonomy" id="38151"/>
    <lineage>
        <taxon>Eukaryota</taxon>
        <taxon>Metazoa</taxon>
        <taxon>Ecdysozoa</taxon>
        <taxon>Arthropoda</taxon>
        <taxon>Hexapoda</taxon>
        <taxon>Insecta</taxon>
        <taxon>Pterygota</taxon>
        <taxon>Neoptera</taxon>
        <taxon>Paraneoptera</taxon>
        <taxon>Hemiptera</taxon>
        <taxon>Auchenorrhyncha</taxon>
        <taxon>Cercopoidea</taxon>
        <taxon>Clastopteridae</taxon>
        <taxon>Clastoptera</taxon>
    </lineage>
</organism>
<dbReference type="InterPro" id="IPR036282">
    <property type="entry name" value="Glutathione-S-Trfase_C_sf"/>
</dbReference>
<protein>
    <submittedName>
        <fullName evidence="4">Uncharacterized protein</fullName>
    </submittedName>
</protein>
<dbReference type="CDD" id="cd03045">
    <property type="entry name" value="GST_N_Delta_Epsilon"/>
    <property type="match status" value="1"/>
</dbReference>
<dbReference type="SFLD" id="SFLDG00358">
    <property type="entry name" value="Main_(cytGST)"/>
    <property type="match status" value="1"/>
</dbReference>
<name>A0A1B6CSS0_9HEMI</name>
<dbReference type="GO" id="GO:0006749">
    <property type="term" value="P:glutathione metabolic process"/>
    <property type="evidence" value="ECO:0007669"/>
    <property type="project" value="TreeGrafter"/>
</dbReference>
<dbReference type="PANTHER" id="PTHR43969">
    <property type="entry name" value="GLUTATHIONE S TRANSFERASE D10, ISOFORM A-RELATED"/>
    <property type="match status" value="1"/>
</dbReference>
<proteinExistence type="predicted"/>
<dbReference type="FunFam" id="3.40.30.10:FF:000034">
    <property type="entry name" value="glutathione S-transferase 1"/>
    <property type="match status" value="1"/>
</dbReference>
<dbReference type="PANTHER" id="PTHR43969:SF9">
    <property type="entry name" value="GLUTATHIONE S TRANSFERASE D10, ISOFORM A-RELATED"/>
    <property type="match status" value="1"/>
</dbReference>
<sequence>MTIDFYYLLASAPCRSVLMVAKSLGITLNLKEIDLSKGEHLTPEFIKINPQHTIPTLVDNGFVLTESRAIAAYLVEQYGKDDSLYPKDAKKKAVVNQRLYFDMGVLYQRFADYYYPKFQNLPVDESKKEKVDEAFVLLDKFLEQSKYAAGDNLTIADYSIVATLATIEGITNYDISSLPNLSKWYKNVKTQLAGYEEINQKGVELMKQYIAALLEKK</sequence>
<dbReference type="Pfam" id="PF00043">
    <property type="entry name" value="GST_C"/>
    <property type="match status" value="1"/>
</dbReference>
<dbReference type="Pfam" id="PF13417">
    <property type="entry name" value="GST_N_3"/>
    <property type="match status" value="1"/>
</dbReference>
<dbReference type="AlphaFoldDB" id="A0A1B6CSS0"/>
<dbReference type="InterPro" id="IPR010987">
    <property type="entry name" value="Glutathione-S-Trfase_C-like"/>
</dbReference>
<dbReference type="SFLD" id="SFLDS00019">
    <property type="entry name" value="Glutathione_Transferase_(cytos"/>
    <property type="match status" value="1"/>
</dbReference>
<dbReference type="SUPFAM" id="SSF52833">
    <property type="entry name" value="Thioredoxin-like"/>
    <property type="match status" value="1"/>
</dbReference>
<dbReference type="PROSITE" id="PS50404">
    <property type="entry name" value="GST_NTER"/>
    <property type="match status" value="1"/>
</dbReference>
<dbReference type="Gene3D" id="1.20.1050.10">
    <property type="match status" value="1"/>
</dbReference>
<evidence type="ECO:0000259" key="3">
    <source>
        <dbReference type="PROSITE" id="PS50405"/>
    </source>
</evidence>
<dbReference type="CDD" id="cd03177">
    <property type="entry name" value="GST_C_Delta_Epsilon"/>
    <property type="match status" value="1"/>
</dbReference>
<comment type="subunit">
    <text evidence="1">Homodimer.</text>
</comment>
<feature type="domain" description="GST C-terminal" evidence="3">
    <location>
        <begin position="88"/>
        <end position="209"/>
    </location>
</feature>
<gene>
    <name evidence="4" type="ORF">g.5886</name>
</gene>
<accession>A0A1B6CSS0</accession>
<dbReference type="Gene3D" id="3.40.30.10">
    <property type="entry name" value="Glutaredoxin"/>
    <property type="match status" value="1"/>
</dbReference>
<reference evidence="4" key="1">
    <citation type="submission" date="2015-12" db="EMBL/GenBank/DDBJ databases">
        <title>De novo transcriptome assembly of four potential Pierce s Disease insect vectors from Arizona vineyards.</title>
        <authorList>
            <person name="Tassone E.E."/>
        </authorList>
    </citation>
    <scope>NUCLEOTIDE SEQUENCE</scope>
</reference>